<comment type="caution">
    <text evidence="2">The sequence shown here is derived from an EMBL/GenBank/DDBJ whole genome shotgun (WGS) entry which is preliminary data.</text>
</comment>
<evidence type="ECO:0000313" key="3">
    <source>
        <dbReference type="Proteomes" id="UP000824469"/>
    </source>
</evidence>
<evidence type="ECO:0000256" key="1">
    <source>
        <dbReference type="SAM" id="MobiDB-lite"/>
    </source>
</evidence>
<feature type="non-terminal residue" evidence="2">
    <location>
        <position position="60"/>
    </location>
</feature>
<gene>
    <name evidence="2" type="ORF">KI387_043063</name>
</gene>
<proteinExistence type="predicted"/>
<name>A0AA38BZ18_TAXCH</name>
<protein>
    <submittedName>
        <fullName evidence="2">Uncharacterized protein</fullName>
    </submittedName>
</protein>
<feature type="region of interest" description="Disordered" evidence="1">
    <location>
        <begin position="1"/>
        <end position="46"/>
    </location>
</feature>
<feature type="compositionally biased region" description="Polar residues" evidence="1">
    <location>
        <begin position="1"/>
        <end position="13"/>
    </location>
</feature>
<sequence length="60" mass="6642">MDTVPKSQAQAVENASEVHIPRQKSDHSTPSVFRNPPNLFKSQLHGADDPKVLCQGFSIR</sequence>
<dbReference type="AlphaFoldDB" id="A0AA38BZ18"/>
<accession>A0AA38BZ18</accession>
<evidence type="ECO:0000313" key="2">
    <source>
        <dbReference type="EMBL" id="KAH9291750.1"/>
    </source>
</evidence>
<keyword evidence="3" id="KW-1185">Reference proteome</keyword>
<organism evidence="2 3">
    <name type="scientific">Taxus chinensis</name>
    <name type="common">Chinese yew</name>
    <name type="synonym">Taxus wallichiana var. chinensis</name>
    <dbReference type="NCBI Taxonomy" id="29808"/>
    <lineage>
        <taxon>Eukaryota</taxon>
        <taxon>Viridiplantae</taxon>
        <taxon>Streptophyta</taxon>
        <taxon>Embryophyta</taxon>
        <taxon>Tracheophyta</taxon>
        <taxon>Spermatophyta</taxon>
        <taxon>Pinopsida</taxon>
        <taxon>Pinidae</taxon>
        <taxon>Conifers II</taxon>
        <taxon>Cupressales</taxon>
        <taxon>Taxaceae</taxon>
        <taxon>Taxus</taxon>
    </lineage>
</organism>
<dbReference type="EMBL" id="JAHRHJ020003425">
    <property type="protein sequence ID" value="KAH9291750.1"/>
    <property type="molecule type" value="Genomic_DNA"/>
</dbReference>
<reference evidence="2 3" key="1">
    <citation type="journal article" date="2021" name="Nat. Plants">
        <title>The Taxus genome provides insights into paclitaxel biosynthesis.</title>
        <authorList>
            <person name="Xiong X."/>
            <person name="Gou J."/>
            <person name="Liao Q."/>
            <person name="Li Y."/>
            <person name="Zhou Q."/>
            <person name="Bi G."/>
            <person name="Li C."/>
            <person name="Du R."/>
            <person name="Wang X."/>
            <person name="Sun T."/>
            <person name="Guo L."/>
            <person name="Liang H."/>
            <person name="Lu P."/>
            <person name="Wu Y."/>
            <person name="Zhang Z."/>
            <person name="Ro D.K."/>
            <person name="Shang Y."/>
            <person name="Huang S."/>
            <person name="Yan J."/>
        </authorList>
    </citation>
    <scope>NUCLEOTIDE SEQUENCE [LARGE SCALE GENOMIC DNA]</scope>
    <source>
        <strain evidence="2">Ta-2019</strain>
    </source>
</reference>
<dbReference type="Proteomes" id="UP000824469">
    <property type="component" value="Unassembled WGS sequence"/>
</dbReference>